<gene>
    <name evidence="2" type="ORF">B0H65DRAFT_508888</name>
</gene>
<proteinExistence type="predicted"/>
<reference evidence="2" key="1">
    <citation type="journal article" date="2023" name="Mol. Phylogenet. Evol.">
        <title>Genome-scale phylogeny and comparative genomics of the fungal order Sordariales.</title>
        <authorList>
            <person name="Hensen N."/>
            <person name="Bonometti L."/>
            <person name="Westerberg I."/>
            <person name="Brannstrom I.O."/>
            <person name="Guillou S."/>
            <person name="Cros-Aarteil S."/>
            <person name="Calhoun S."/>
            <person name="Haridas S."/>
            <person name="Kuo A."/>
            <person name="Mondo S."/>
            <person name="Pangilinan J."/>
            <person name="Riley R."/>
            <person name="LaButti K."/>
            <person name="Andreopoulos B."/>
            <person name="Lipzen A."/>
            <person name="Chen C."/>
            <person name="Yan M."/>
            <person name="Daum C."/>
            <person name="Ng V."/>
            <person name="Clum A."/>
            <person name="Steindorff A."/>
            <person name="Ohm R.A."/>
            <person name="Martin F."/>
            <person name="Silar P."/>
            <person name="Natvig D.O."/>
            <person name="Lalanne C."/>
            <person name="Gautier V."/>
            <person name="Ament-Velasquez S.L."/>
            <person name="Kruys A."/>
            <person name="Hutchinson M.I."/>
            <person name="Powell A.J."/>
            <person name="Barry K."/>
            <person name="Miller A.N."/>
            <person name="Grigoriev I.V."/>
            <person name="Debuchy R."/>
            <person name="Gladieux P."/>
            <person name="Hiltunen Thoren M."/>
            <person name="Johannesson H."/>
        </authorList>
    </citation>
    <scope>NUCLEOTIDE SEQUENCE</scope>
    <source>
        <strain evidence="2">CBS 560.94</strain>
    </source>
</reference>
<keyword evidence="3" id="KW-1185">Reference proteome</keyword>
<organism evidence="2 3">
    <name type="scientific">Neurospora tetraspora</name>
    <dbReference type="NCBI Taxonomy" id="94610"/>
    <lineage>
        <taxon>Eukaryota</taxon>
        <taxon>Fungi</taxon>
        <taxon>Dikarya</taxon>
        <taxon>Ascomycota</taxon>
        <taxon>Pezizomycotina</taxon>
        <taxon>Sordariomycetes</taxon>
        <taxon>Sordariomycetidae</taxon>
        <taxon>Sordariales</taxon>
        <taxon>Sordariaceae</taxon>
        <taxon>Neurospora</taxon>
    </lineage>
</organism>
<dbReference type="AlphaFoldDB" id="A0AAE0JFH1"/>
<dbReference type="EMBL" id="JAUEPP010000004">
    <property type="protein sequence ID" value="KAK3345120.1"/>
    <property type="molecule type" value="Genomic_DNA"/>
</dbReference>
<evidence type="ECO:0000313" key="2">
    <source>
        <dbReference type="EMBL" id="KAK3345120.1"/>
    </source>
</evidence>
<accession>A0AAE0JFH1</accession>
<dbReference type="RefSeq" id="XP_062681733.1">
    <property type="nucleotide sequence ID" value="XM_062828265.1"/>
</dbReference>
<comment type="caution">
    <text evidence="2">The sequence shown here is derived from an EMBL/GenBank/DDBJ whole genome shotgun (WGS) entry which is preliminary data.</text>
</comment>
<evidence type="ECO:0000256" key="1">
    <source>
        <dbReference type="SAM" id="MobiDB-lite"/>
    </source>
</evidence>
<sequence length="146" mass="16040">MADKPANPPTTPQAATDRQPVGDDKSLSDIRRSMKRDPDGQGISGLGYDGVLRTFDAERNVLDAVGLNPAQIREYYDGLPLPERLRTADGRNVSRWDMFHPDAENVPKKFTEEEKARILARNEEMAKRGVTTCVPGKSADEGGSKA</sequence>
<dbReference type="Proteomes" id="UP001278500">
    <property type="component" value="Unassembled WGS sequence"/>
</dbReference>
<dbReference type="GeneID" id="87865419"/>
<evidence type="ECO:0000313" key="3">
    <source>
        <dbReference type="Proteomes" id="UP001278500"/>
    </source>
</evidence>
<feature type="region of interest" description="Disordered" evidence="1">
    <location>
        <begin position="1"/>
        <end position="48"/>
    </location>
</feature>
<reference evidence="2" key="2">
    <citation type="submission" date="2023-06" db="EMBL/GenBank/DDBJ databases">
        <authorList>
            <consortium name="Lawrence Berkeley National Laboratory"/>
            <person name="Haridas S."/>
            <person name="Hensen N."/>
            <person name="Bonometti L."/>
            <person name="Westerberg I."/>
            <person name="Brannstrom I.O."/>
            <person name="Guillou S."/>
            <person name="Cros-Aarteil S."/>
            <person name="Calhoun S."/>
            <person name="Kuo A."/>
            <person name="Mondo S."/>
            <person name="Pangilinan J."/>
            <person name="Riley R."/>
            <person name="Labutti K."/>
            <person name="Andreopoulos B."/>
            <person name="Lipzen A."/>
            <person name="Chen C."/>
            <person name="Yanf M."/>
            <person name="Daum C."/>
            <person name="Ng V."/>
            <person name="Clum A."/>
            <person name="Steindorff A."/>
            <person name="Ohm R."/>
            <person name="Martin F."/>
            <person name="Silar P."/>
            <person name="Natvig D."/>
            <person name="Lalanne C."/>
            <person name="Gautier V."/>
            <person name="Ament-Velasquez S.L."/>
            <person name="Kruys A."/>
            <person name="Hutchinson M.I."/>
            <person name="Powell A.J."/>
            <person name="Barry K."/>
            <person name="Miller A.N."/>
            <person name="Grigoriev I.V."/>
            <person name="Debuchy R."/>
            <person name="Gladieux P."/>
            <person name="Thoren M.H."/>
            <person name="Johannesson H."/>
        </authorList>
    </citation>
    <scope>NUCLEOTIDE SEQUENCE</scope>
    <source>
        <strain evidence="2">CBS 560.94</strain>
    </source>
</reference>
<protein>
    <submittedName>
        <fullName evidence="2">Uncharacterized protein</fullName>
    </submittedName>
</protein>
<name>A0AAE0JFH1_9PEZI</name>
<feature type="compositionally biased region" description="Basic and acidic residues" evidence="1">
    <location>
        <begin position="20"/>
        <end position="39"/>
    </location>
</feature>
<feature type="compositionally biased region" description="Pro residues" evidence="1">
    <location>
        <begin position="1"/>
        <end position="11"/>
    </location>
</feature>